<dbReference type="STRING" id="43989.cce_2772"/>
<dbReference type="AlphaFoldDB" id="B1WU58"/>
<dbReference type="InterPro" id="IPR011642">
    <property type="entry name" value="Gate_dom"/>
</dbReference>
<keyword evidence="7" id="KW-0813">Transport</keyword>
<feature type="transmembrane region" description="Helical" evidence="7">
    <location>
        <begin position="248"/>
        <end position="270"/>
    </location>
</feature>
<organism evidence="11 12">
    <name type="scientific">Crocosphaera subtropica (strain ATCC 51142 / BH68)</name>
    <name type="common">Cyanothece sp. (strain ATCC 51142)</name>
    <dbReference type="NCBI Taxonomy" id="43989"/>
    <lineage>
        <taxon>Bacteria</taxon>
        <taxon>Bacillati</taxon>
        <taxon>Cyanobacteriota</taxon>
        <taxon>Cyanophyceae</taxon>
        <taxon>Oscillatoriophycideae</taxon>
        <taxon>Chroococcales</taxon>
        <taxon>Aphanothecaceae</taxon>
        <taxon>Crocosphaera</taxon>
        <taxon>Crocosphaera subtropica</taxon>
    </lineage>
</organism>
<dbReference type="eggNOG" id="COG1972">
    <property type="taxonomic scope" value="Bacteria"/>
</dbReference>
<keyword evidence="3" id="KW-1003">Cell membrane</keyword>
<dbReference type="PANTHER" id="PTHR10590">
    <property type="entry name" value="SODIUM/NUCLEOSIDE COTRANSPORTER"/>
    <property type="match status" value="1"/>
</dbReference>
<dbReference type="InterPro" id="IPR011657">
    <property type="entry name" value="CNT_C_dom"/>
</dbReference>
<dbReference type="RefSeq" id="WP_009544543.1">
    <property type="nucleotide sequence ID" value="NC_010546.1"/>
</dbReference>
<feature type="transmembrane region" description="Helical" evidence="7">
    <location>
        <begin position="163"/>
        <end position="185"/>
    </location>
</feature>
<evidence type="ECO:0000256" key="7">
    <source>
        <dbReference type="RuleBase" id="RU362018"/>
    </source>
</evidence>
<dbReference type="Proteomes" id="UP000001203">
    <property type="component" value="Chromosome circular"/>
</dbReference>
<keyword evidence="5 7" id="KW-1133">Transmembrane helix</keyword>
<feature type="domain" description="Nucleoside transporter/FeoB GTPase Gate" evidence="10">
    <location>
        <begin position="88"/>
        <end position="186"/>
    </location>
</feature>
<dbReference type="Pfam" id="PF07662">
    <property type="entry name" value="Nucleos_tra2_C"/>
    <property type="match status" value="1"/>
</dbReference>
<gene>
    <name evidence="11" type="ordered locus">cce_2772</name>
</gene>
<evidence type="ECO:0000259" key="8">
    <source>
        <dbReference type="Pfam" id="PF01773"/>
    </source>
</evidence>
<evidence type="ECO:0000256" key="5">
    <source>
        <dbReference type="ARBA" id="ARBA00022989"/>
    </source>
</evidence>
<dbReference type="NCBIfam" id="TIGR00804">
    <property type="entry name" value="nupC"/>
    <property type="match status" value="1"/>
</dbReference>
<keyword evidence="12" id="KW-1185">Reference proteome</keyword>
<feature type="transmembrane region" description="Helical" evidence="7">
    <location>
        <begin position="282"/>
        <end position="303"/>
    </location>
</feature>
<dbReference type="GO" id="GO:0005415">
    <property type="term" value="F:nucleoside:sodium symporter activity"/>
    <property type="evidence" value="ECO:0007669"/>
    <property type="project" value="TreeGrafter"/>
</dbReference>
<feature type="domain" description="Concentrative nucleoside transporter N-terminal" evidence="8">
    <location>
        <begin position="8"/>
        <end position="80"/>
    </location>
</feature>
<evidence type="ECO:0000259" key="9">
    <source>
        <dbReference type="Pfam" id="PF07662"/>
    </source>
</evidence>
<feature type="transmembrane region" description="Helical" evidence="7">
    <location>
        <begin position="87"/>
        <end position="110"/>
    </location>
</feature>
<protein>
    <recommendedName>
        <fullName evidence="7">Nucleoside permease</fullName>
    </recommendedName>
</protein>
<evidence type="ECO:0000256" key="4">
    <source>
        <dbReference type="ARBA" id="ARBA00022692"/>
    </source>
</evidence>
<dbReference type="Pfam" id="PF01773">
    <property type="entry name" value="Nucleos_tra2_N"/>
    <property type="match status" value="1"/>
</dbReference>
<comment type="subcellular location">
    <subcellularLocation>
        <location evidence="1">Cell membrane</location>
        <topology evidence="1">Multi-pass membrane protein</topology>
    </subcellularLocation>
</comment>
<feature type="transmembrane region" description="Helical" evidence="7">
    <location>
        <begin position="34"/>
        <end position="59"/>
    </location>
</feature>
<dbReference type="PANTHER" id="PTHR10590:SF4">
    <property type="entry name" value="SOLUTE CARRIER FAMILY 28 MEMBER 3"/>
    <property type="match status" value="1"/>
</dbReference>
<evidence type="ECO:0000256" key="6">
    <source>
        <dbReference type="ARBA" id="ARBA00023136"/>
    </source>
</evidence>
<keyword evidence="6 7" id="KW-0472">Membrane</keyword>
<reference evidence="11 12" key="1">
    <citation type="journal article" date="2008" name="Proc. Natl. Acad. Sci. U.S.A.">
        <title>The genome of Cyanothece 51142, a unicellular diazotrophic cyanobacterium important in the marine nitrogen cycle.</title>
        <authorList>
            <person name="Welsh E.A."/>
            <person name="Liberton M."/>
            <person name="Stoeckel J."/>
            <person name="Loh T."/>
            <person name="Elvitigala T."/>
            <person name="Wang C."/>
            <person name="Wollam A."/>
            <person name="Fulton R.S."/>
            <person name="Clifton S.W."/>
            <person name="Jacobs J.M."/>
            <person name="Aurora R."/>
            <person name="Ghosh B.K."/>
            <person name="Sherman L.A."/>
            <person name="Smith R.D."/>
            <person name="Wilson R.K."/>
            <person name="Pakrasi H.B."/>
        </authorList>
    </citation>
    <scope>NUCLEOTIDE SEQUENCE [LARGE SCALE GENOMIC DNA]</scope>
    <source>
        <strain evidence="12">ATCC 51142 / BH68</strain>
    </source>
</reference>
<feature type="transmembrane region" description="Helical" evidence="7">
    <location>
        <begin position="344"/>
        <end position="369"/>
    </location>
</feature>
<evidence type="ECO:0000256" key="3">
    <source>
        <dbReference type="ARBA" id="ARBA00022475"/>
    </source>
</evidence>
<evidence type="ECO:0000259" key="10">
    <source>
        <dbReference type="Pfam" id="PF07670"/>
    </source>
</evidence>
<dbReference type="InterPro" id="IPR002668">
    <property type="entry name" value="CNT_N_dom"/>
</dbReference>
<name>B1WU58_CROS5</name>
<dbReference type="Pfam" id="PF07670">
    <property type="entry name" value="Gate"/>
    <property type="match status" value="1"/>
</dbReference>
<feature type="transmembrane region" description="Helical" evidence="7">
    <location>
        <begin position="381"/>
        <end position="401"/>
    </location>
</feature>
<dbReference type="GO" id="GO:0005886">
    <property type="term" value="C:plasma membrane"/>
    <property type="evidence" value="ECO:0007669"/>
    <property type="project" value="UniProtKB-SubCell"/>
</dbReference>
<evidence type="ECO:0000313" key="11">
    <source>
        <dbReference type="EMBL" id="ACB52120.1"/>
    </source>
</evidence>
<dbReference type="KEGG" id="cyt:cce_2772"/>
<evidence type="ECO:0000256" key="1">
    <source>
        <dbReference type="ARBA" id="ARBA00004651"/>
    </source>
</evidence>
<dbReference type="HOGENOM" id="CLU_016813_4_1_3"/>
<dbReference type="EMBL" id="CP000806">
    <property type="protein sequence ID" value="ACB52120.1"/>
    <property type="molecule type" value="Genomic_DNA"/>
</dbReference>
<feature type="transmembrane region" description="Helical" evidence="7">
    <location>
        <begin position="6"/>
        <end position="22"/>
    </location>
</feature>
<proteinExistence type="inferred from homology"/>
<sequence length="402" mass="43312">MEHFISLLGLIFFLGFAYVISYERLAIRWTTVAWGLGLQFILAIFILKTSIGFAIFQWLGNRVKTFLDYSDVGAKFVFGDGFEDHFIAFKVLPTIIFFASFIAILYHYGILPRLINFISWIMMGTMKTSGVETLSCASNIFVGCTEAPLIIKPYIQSVTLSELHAIMTGGFATIAGGVMAAYIAIGISPTHLISASVMSAPAALAISKIMYPETDKSETKNEVMINTKSPYTNAIDAGTNGALEGLKLAVNVGAMLIAILALVALLNGILAAIGQLFGLSNLSLELMFSYILAPVAWLMGIPWQDCLQVGILLGKKTILNEFIAYLDLKTLIDNQTISPRSQIIATYALCGFSNLGTIGIQIGGISAIAPNRQPDLAKLGLRTMIAGSLACFMTACIAGLLL</sequence>
<keyword evidence="4 7" id="KW-0812">Transmembrane</keyword>
<evidence type="ECO:0000313" key="12">
    <source>
        <dbReference type="Proteomes" id="UP000001203"/>
    </source>
</evidence>
<dbReference type="InterPro" id="IPR018270">
    <property type="entry name" value="C_nuclsd_transpt_met_bac"/>
</dbReference>
<evidence type="ECO:0000256" key="2">
    <source>
        <dbReference type="ARBA" id="ARBA00009033"/>
    </source>
</evidence>
<feature type="domain" description="Concentrative nucleoside transporter C-terminal" evidence="9">
    <location>
        <begin position="191"/>
        <end position="399"/>
    </location>
</feature>
<dbReference type="InterPro" id="IPR008276">
    <property type="entry name" value="C_nuclsd_transpt"/>
</dbReference>
<comment type="similarity">
    <text evidence="2 7">Belongs to the concentrative nucleoside transporter (CNT) (TC 2.A.41) family.</text>
</comment>
<accession>B1WU58</accession>
<dbReference type="OrthoDB" id="9766455at2"/>